<dbReference type="PANTHER" id="PTHR42933">
    <property type="entry name" value="SLR6095 PROTEIN"/>
    <property type="match status" value="1"/>
</dbReference>
<evidence type="ECO:0000313" key="11">
    <source>
        <dbReference type="Proteomes" id="UP000194761"/>
    </source>
</evidence>
<keyword evidence="3 10" id="KW-0489">Methyltransferase</keyword>
<dbReference type="EC" id="2.1.1.72" evidence="2"/>
<proteinExistence type="inferred from homology"/>
<name>A0A243RVJ9_9ACTN</name>
<protein>
    <recommendedName>
        <fullName evidence="2">site-specific DNA-methyltransferase (adenine-specific)</fullName>
        <ecNumber evidence="2">2.1.1.72</ecNumber>
    </recommendedName>
</protein>
<evidence type="ECO:0000256" key="6">
    <source>
        <dbReference type="ARBA" id="ARBA00022747"/>
    </source>
</evidence>
<dbReference type="AlphaFoldDB" id="A0A243RVJ9"/>
<keyword evidence="4 10" id="KW-0808">Transferase</keyword>
<dbReference type="SUPFAM" id="SSF53335">
    <property type="entry name" value="S-adenosyl-L-methionine-dependent methyltransferases"/>
    <property type="match status" value="1"/>
</dbReference>
<dbReference type="PANTHER" id="PTHR42933:SF4">
    <property type="entry name" value="TYPE I RESTRICTION ENZYME ECOKI METHYLASE SUBUNIT"/>
    <property type="match status" value="1"/>
</dbReference>
<dbReference type="InterPro" id="IPR038333">
    <property type="entry name" value="T1MK-like_N_sf"/>
</dbReference>
<dbReference type="Proteomes" id="UP000194761">
    <property type="component" value="Unassembled WGS sequence"/>
</dbReference>
<dbReference type="InterPro" id="IPR022749">
    <property type="entry name" value="D12N6_MeTrfase_N"/>
</dbReference>
<accession>A0A243RVJ9</accession>
<organism evidence="10 11">
    <name type="scientific">Streptosporangium minutum</name>
    <dbReference type="NCBI Taxonomy" id="569862"/>
    <lineage>
        <taxon>Bacteria</taxon>
        <taxon>Bacillati</taxon>
        <taxon>Actinomycetota</taxon>
        <taxon>Actinomycetes</taxon>
        <taxon>Streptosporangiales</taxon>
        <taxon>Streptosporangiaceae</taxon>
        <taxon>Streptosporangium</taxon>
    </lineage>
</organism>
<keyword evidence="5" id="KW-0949">S-adenosyl-L-methionine</keyword>
<sequence length="496" mass="55001">MWSYCDVLRDAGVSAIDYVEQLTYLLFLKMADERAKLPESLGGGRILPEGISWETLKKLTGAALEEAYRETLAELGKEKGILGTVFRKAQNRVQEPALLRKLIVDLMDNETWGRRGTDVKGDAYEQLLARSATDVKSGAGQYFTPRPLINAIVDCAQPTPGDTIIDPACGTGGFLLAANDYIRRHHTDLTPGQRHRLTHGEAFLGTELVDGTARLAAMNMLLHGMCQADGESPIQTEDALATSPSVRASLVLANPPFGKKSAITVIGLDGKATRDDVAYDRQDFWQTTTNKQLNFVQHIARLMAIPGRAAVVLPDNVLFEGGAGEGIRRALLKEYDVHTLLRLPTGIFYAGGVKANVLFFDRKPASEEPWTRNLWVYDFRTGQHFTLKQNPLRREDLQEFVDSYLPGRSPDERVETERFRKFTYDELVARDKCNLDIFWLKDPSLEDADALQPPEIIAQEIVDDLEAALSEFAAIAEALQNRAVAQDPGSTPAEDL</sequence>
<dbReference type="EMBL" id="NGFP01000010">
    <property type="protein sequence ID" value="OUC99237.1"/>
    <property type="molecule type" value="Genomic_DNA"/>
</dbReference>
<evidence type="ECO:0000256" key="2">
    <source>
        <dbReference type="ARBA" id="ARBA00011900"/>
    </source>
</evidence>
<evidence type="ECO:0000256" key="7">
    <source>
        <dbReference type="ARBA" id="ARBA00047942"/>
    </source>
</evidence>
<dbReference type="GO" id="GO:0009307">
    <property type="term" value="P:DNA restriction-modification system"/>
    <property type="evidence" value="ECO:0007669"/>
    <property type="project" value="UniProtKB-KW"/>
</dbReference>
<dbReference type="GO" id="GO:0003677">
    <property type="term" value="F:DNA binding"/>
    <property type="evidence" value="ECO:0007669"/>
    <property type="project" value="InterPro"/>
</dbReference>
<evidence type="ECO:0000256" key="3">
    <source>
        <dbReference type="ARBA" id="ARBA00022603"/>
    </source>
</evidence>
<evidence type="ECO:0000256" key="4">
    <source>
        <dbReference type="ARBA" id="ARBA00022679"/>
    </source>
</evidence>
<comment type="catalytic activity">
    <reaction evidence="7">
        <text>a 2'-deoxyadenosine in DNA + S-adenosyl-L-methionine = an N(6)-methyl-2'-deoxyadenosine in DNA + S-adenosyl-L-homocysteine + H(+)</text>
        <dbReference type="Rhea" id="RHEA:15197"/>
        <dbReference type="Rhea" id="RHEA-COMP:12418"/>
        <dbReference type="Rhea" id="RHEA-COMP:12419"/>
        <dbReference type="ChEBI" id="CHEBI:15378"/>
        <dbReference type="ChEBI" id="CHEBI:57856"/>
        <dbReference type="ChEBI" id="CHEBI:59789"/>
        <dbReference type="ChEBI" id="CHEBI:90615"/>
        <dbReference type="ChEBI" id="CHEBI:90616"/>
        <dbReference type="EC" id="2.1.1.72"/>
    </reaction>
</comment>
<keyword evidence="11" id="KW-1185">Reference proteome</keyword>
<dbReference type="InterPro" id="IPR051537">
    <property type="entry name" value="DNA_Adenine_Mtase"/>
</dbReference>
<dbReference type="Gene3D" id="1.20.1260.30">
    <property type="match status" value="1"/>
</dbReference>
<feature type="domain" description="N6 adenine-specific DNA methyltransferase N-terminal" evidence="9">
    <location>
        <begin position="2"/>
        <end position="104"/>
    </location>
</feature>
<keyword evidence="6" id="KW-0680">Restriction system</keyword>
<evidence type="ECO:0000259" key="9">
    <source>
        <dbReference type="Pfam" id="PF12161"/>
    </source>
</evidence>
<reference evidence="10 11" key="1">
    <citation type="submission" date="2017-05" db="EMBL/GenBank/DDBJ databases">
        <title>Biotechnological potential of actinobacteria isolated from South African environments.</title>
        <authorList>
            <person name="Le Roes-Hill M."/>
            <person name="Prins A."/>
            <person name="Durrell K.A."/>
        </authorList>
    </citation>
    <scope>NUCLEOTIDE SEQUENCE [LARGE SCALE GENOMIC DNA]</scope>
    <source>
        <strain evidence="10">M26</strain>
    </source>
</reference>
<evidence type="ECO:0000313" key="10">
    <source>
        <dbReference type="EMBL" id="OUC99237.1"/>
    </source>
</evidence>
<evidence type="ECO:0000256" key="1">
    <source>
        <dbReference type="ARBA" id="ARBA00006594"/>
    </source>
</evidence>
<dbReference type="GO" id="GO:0032259">
    <property type="term" value="P:methylation"/>
    <property type="evidence" value="ECO:0007669"/>
    <property type="project" value="UniProtKB-KW"/>
</dbReference>
<dbReference type="GO" id="GO:0008170">
    <property type="term" value="F:N-methyltransferase activity"/>
    <property type="evidence" value="ECO:0007669"/>
    <property type="project" value="InterPro"/>
</dbReference>
<evidence type="ECO:0000259" key="8">
    <source>
        <dbReference type="Pfam" id="PF02384"/>
    </source>
</evidence>
<comment type="caution">
    <text evidence="10">The sequence shown here is derived from an EMBL/GenBank/DDBJ whole genome shotgun (WGS) entry which is preliminary data.</text>
</comment>
<dbReference type="Pfam" id="PF02384">
    <property type="entry name" value="N6_Mtase"/>
    <property type="match status" value="1"/>
</dbReference>
<dbReference type="PRINTS" id="PR00507">
    <property type="entry name" value="N12N6MTFRASE"/>
</dbReference>
<evidence type="ECO:0000256" key="5">
    <source>
        <dbReference type="ARBA" id="ARBA00022691"/>
    </source>
</evidence>
<gene>
    <name evidence="10" type="ORF">CA984_03910</name>
</gene>
<dbReference type="InterPro" id="IPR029063">
    <property type="entry name" value="SAM-dependent_MTases_sf"/>
</dbReference>
<dbReference type="GO" id="GO:0009007">
    <property type="term" value="F:site-specific DNA-methyltransferase (adenine-specific) activity"/>
    <property type="evidence" value="ECO:0007669"/>
    <property type="project" value="UniProtKB-EC"/>
</dbReference>
<dbReference type="Gene3D" id="3.40.50.150">
    <property type="entry name" value="Vaccinia Virus protein VP39"/>
    <property type="match status" value="1"/>
</dbReference>
<dbReference type="InterPro" id="IPR003356">
    <property type="entry name" value="DNA_methylase_A-5"/>
</dbReference>
<dbReference type="Pfam" id="PF12161">
    <property type="entry name" value="HsdM_N"/>
    <property type="match status" value="1"/>
</dbReference>
<comment type="similarity">
    <text evidence="1">Belongs to the N(4)/N(6)-methyltransferase family.</text>
</comment>
<feature type="domain" description="DNA methylase adenine-specific" evidence="8">
    <location>
        <begin position="117"/>
        <end position="407"/>
    </location>
</feature>